<comment type="caution">
    <text evidence="3">The sequence shown here is derived from an EMBL/GenBank/DDBJ whole genome shotgun (WGS) entry which is preliminary data.</text>
</comment>
<keyword evidence="4" id="KW-1185">Reference proteome</keyword>
<reference evidence="3 4" key="1">
    <citation type="journal article" date="2019" name="Int. J. Syst. Evol. Microbiol.">
        <title>The Global Catalogue of Microorganisms (GCM) 10K type strain sequencing project: providing services to taxonomists for standard genome sequencing and annotation.</title>
        <authorList>
            <consortium name="The Broad Institute Genomics Platform"/>
            <consortium name="The Broad Institute Genome Sequencing Center for Infectious Disease"/>
            <person name="Wu L."/>
            <person name="Ma J."/>
        </authorList>
    </citation>
    <scope>NUCLEOTIDE SEQUENCE [LARGE SCALE GENOMIC DNA]</scope>
    <source>
        <strain evidence="3 4">JCM 10303</strain>
    </source>
</reference>
<dbReference type="SUPFAM" id="SSF56529">
    <property type="entry name" value="FAH"/>
    <property type="match status" value="1"/>
</dbReference>
<evidence type="ECO:0000259" key="2">
    <source>
        <dbReference type="Pfam" id="PF01557"/>
    </source>
</evidence>
<dbReference type="Pfam" id="PF01557">
    <property type="entry name" value="FAA_hydrolase"/>
    <property type="match status" value="1"/>
</dbReference>
<dbReference type="Proteomes" id="UP001500729">
    <property type="component" value="Unassembled WGS sequence"/>
</dbReference>
<dbReference type="EMBL" id="BAAAGS010000049">
    <property type="protein sequence ID" value="GAA0550041.1"/>
    <property type="molecule type" value="Genomic_DNA"/>
</dbReference>
<feature type="domain" description="Fumarylacetoacetase-like C-terminal" evidence="2">
    <location>
        <begin position="15"/>
        <end position="220"/>
    </location>
</feature>
<dbReference type="InterPro" id="IPR011234">
    <property type="entry name" value="Fumarylacetoacetase-like_C"/>
</dbReference>
<keyword evidence="1" id="KW-0479">Metal-binding</keyword>
<proteinExistence type="predicted"/>
<name>A0ABN1DR26_SACER</name>
<dbReference type="PANTHER" id="PTHR11820:SF112">
    <property type="entry name" value="FUMARYLACETOACETATE HYDROLASE FAMILY PROTEIN (AFU_ORTHOLOGUE AFUA_1G02370)-RELATED"/>
    <property type="match status" value="1"/>
</dbReference>
<evidence type="ECO:0000313" key="3">
    <source>
        <dbReference type="EMBL" id="GAA0550041.1"/>
    </source>
</evidence>
<dbReference type="RefSeq" id="WP_009948607.1">
    <property type="nucleotide sequence ID" value="NZ_BAAAGS010000049.1"/>
</dbReference>
<dbReference type="Gene3D" id="3.90.850.10">
    <property type="entry name" value="Fumarylacetoacetase-like, C-terminal domain"/>
    <property type="match status" value="1"/>
</dbReference>
<accession>A0ABN1DR26</accession>
<evidence type="ECO:0000313" key="4">
    <source>
        <dbReference type="Proteomes" id="UP001500729"/>
    </source>
</evidence>
<gene>
    <name evidence="3" type="ORF">GCM10009533_55720</name>
</gene>
<organism evidence="3 4">
    <name type="scientific">Saccharopolyspora erythraea</name>
    <name type="common">Streptomyces erythraeus</name>
    <dbReference type="NCBI Taxonomy" id="1836"/>
    <lineage>
        <taxon>Bacteria</taxon>
        <taxon>Bacillati</taxon>
        <taxon>Actinomycetota</taxon>
        <taxon>Actinomycetes</taxon>
        <taxon>Pseudonocardiales</taxon>
        <taxon>Pseudonocardiaceae</taxon>
        <taxon>Saccharopolyspora</taxon>
    </lineage>
</organism>
<sequence length="233" mass="24834">MPLNPHPDVPRMPGTIFGVALNYVDSIAEMGFERPTVPFLFPKLSSSVIGDGDPIVVDTTVTRFVDWETELAVVIGTEARNVPAAEALEVVYGYTVANDISARDLLTADGQWLRGKGLDTFCPLGHVVVPAAEIPDPQALAVRTWLNGEIVQDGTTADMVFGVGELISYLSRFFTLRPGDVILTGTPAGCGAFMDPPRGLRPGDVVESEVEGIGRLVNPVWAADGQSKAELTA</sequence>
<protein>
    <recommendedName>
        <fullName evidence="2">Fumarylacetoacetase-like C-terminal domain-containing protein</fullName>
    </recommendedName>
</protein>
<dbReference type="PANTHER" id="PTHR11820">
    <property type="entry name" value="ACYLPYRUVASE"/>
    <property type="match status" value="1"/>
</dbReference>
<dbReference type="InterPro" id="IPR036663">
    <property type="entry name" value="Fumarylacetoacetase_C_sf"/>
</dbReference>
<evidence type="ECO:0000256" key="1">
    <source>
        <dbReference type="ARBA" id="ARBA00022723"/>
    </source>
</evidence>